<dbReference type="InterPro" id="IPR038150">
    <property type="entry name" value="CRR7-like_sf"/>
</dbReference>
<dbReference type="Pfam" id="PF12095">
    <property type="entry name" value="CRR7"/>
    <property type="match status" value="1"/>
</dbReference>
<dbReference type="PANTHER" id="PTHR36803">
    <property type="entry name" value="PROTEIN CHLORORESPIRATORY REDUCTION 7, CHLOROPLASTIC"/>
    <property type="match status" value="1"/>
</dbReference>
<evidence type="ECO:0000313" key="2">
    <source>
        <dbReference type="EnsemblPlants" id="Ma06_p36850.1"/>
    </source>
</evidence>
<dbReference type="OrthoDB" id="1879114at2759"/>
<dbReference type="FunFam" id="3.90.940.40:FF:000001">
    <property type="entry name" value="Protein CHLORORESPIRATORY REDUCTION 7 chloroplastic"/>
    <property type="match status" value="1"/>
</dbReference>
<dbReference type="GO" id="GO:0016020">
    <property type="term" value="C:membrane"/>
    <property type="evidence" value="ECO:0007669"/>
    <property type="project" value="EnsemblPlants"/>
</dbReference>
<sequence>MRVLMACRMYPLRHGFRTIPDNHLSRLHRRSSYNSRKRPVIIGGNVFSLPNSEPPNSLMHDKLHVKVSAVRRRRAYLQSDTYVLLEPGKSEEFVTEEELRLRLKGWLENWPANALPPDLAEFNTVDDAVSHLVRSVCELEIDGQLGSIQWYQVQLE</sequence>
<reference evidence="1" key="1">
    <citation type="submission" date="2021-03" db="EMBL/GenBank/DDBJ databases">
        <authorList>
            <consortium name="Genoscope - CEA"/>
            <person name="William W."/>
        </authorList>
    </citation>
    <scope>NUCLEOTIDE SEQUENCE</scope>
    <source>
        <strain evidence="1">Doubled-haploid Pahang</strain>
    </source>
</reference>
<dbReference type="Gene3D" id="3.90.940.40">
    <property type="entry name" value="Protein CHLORORESPIRATORY REDUCTION 7"/>
    <property type="match status" value="1"/>
</dbReference>
<reference evidence="2" key="2">
    <citation type="submission" date="2021-05" db="UniProtKB">
        <authorList>
            <consortium name="EnsemblPlants"/>
        </authorList>
    </citation>
    <scope>IDENTIFICATION</scope>
    <source>
        <strain evidence="2">subsp. malaccensis</strain>
    </source>
</reference>
<dbReference type="AlphaFoldDB" id="A0A804JPK3"/>
<dbReference type="GO" id="GO:0009507">
    <property type="term" value="C:chloroplast"/>
    <property type="evidence" value="ECO:0007669"/>
    <property type="project" value="EnsemblPlants"/>
</dbReference>
<dbReference type="FunCoup" id="A0A804JPK3">
    <property type="interactions" value="212"/>
</dbReference>
<evidence type="ECO:0000313" key="1">
    <source>
        <dbReference type="EMBL" id="CAG1848505.1"/>
    </source>
</evidence>
<protein>
    <submittedName>
        <fullName evidence="1">(wild Malaysian banana) hypothetical protein</fullName>
    </submittedName>
</protein>
<dbReference type="Proteomes" id="UP000012960">
    <property type="component" value="Unplaced"/>
</dbReference>
<dbReference type="InterPro" id="IPR021954">
    <property type="entry name" value="CRR7"/>
</dbReference>
<proteinExistence type="predicted"/>
<gene>
    <name evidence="1" type="ORF">GSMUA_183000.1</name>
</gene>
<dbReference type="EnsemblPlants" id="Ma06_t36850.1">
    <property type="protein sequence ID" value="Ma06_p36850.1"/>
    <property type="gene ID" value="Ma06_g36850"/>
</dbReference>
<organism evidence="2 3">
    <name type="scientific">Musa acuminata subsp. malaccensis</name>
    <name type="common">Wild banana</name>
    <name type="synonym">Musa malaccensis</name>
    <dbReference type="NCBI Taxonomy" id="214687"/>
    <lineage>
        <taxon>Eukaryota</taxon>
        <taxon>Viridiplantae</taxon>
        <taxon>Streptophyta</taxon>
        <taxon>Embryophyta</taxon>
        <taxon>Tracheophyta</taxon>
        <taxon>Spermatophyta</taxon>
        <taxon>Magnoliopsida</taxon>
        <taxon>Liliopsida</taxon>
        <taxon>Zingiberales</taxon>
        <taxon>Musaceae</taxon>
        <taxon>Musa</taxon>
    </lineage>
</organism>
<keyword evidence="3" id="KW-1185">Reference proteome</keyword>
<name>A0A804JPK3_MUSAM</name>
<accession>A0A804JPK3</accession>
<dbReference type="EMBL" id="HG996471">
    <property type="protein sequence ID" value="CAG1848505.1"/>
    <property type="molecule type" value="Genomic_DNA"/>
</dbReference>
<evidence type="ECO:0000313" key="3">
    <source>
        <dbReference type="Proteomes" id="UP000012960"/>
    </source>
</evidence>
<dbReference type="Gramene" id="Ma06_t36850.1">
    <property type="protein sequence ID" value="Ma06_p36850.1"/>
    <property type="gene ID" value="Ma06_g36850"/>
</dbReference>
<dbReference type="PANTHER" id="PTHR36803:SF1">
    <property type="entry name" value="PROTEIN CHLORORESPIRATORY REDUCTION 7, CHLOROPLASTIC"/>
    <property type="match status" value="1"/>
</dbReference>